<evidence type="ECO:0008006" key="3">
    <source>
        <dbReference type="Google" id="ProtNLM"/>
    </source>
</evidence>
<gene>
    <name evidence="1" type="ORF">GCM10010361_12390</name>
</gene>
<dbReference type="EMBL" id="BAAABY010000009">
    <property type="protein sequence ID" value="GAA0449835.1"/>
    <property type="molecule type" value="Genomic_DNA"/>
</dbReference>
<accession>A0ABP3JD27</accession>
<proteinExistence type="predicted"/>
<protein>
    <recommendedName>
        <fullName evidence="3">GAF domain-containing protein</fullName>
    </recommendedName>
</protein>
<dbReference type="RefSeq" id="WP_346093619.1">
    <property type="nucleotide sequence ID" value="NZ_BAAABY010000009.1"/>
</dbReference>
<comment type="caution">
    <text evidence="1">The sequence shown here is derived from an EMBL/GenBank/DDBJ whole genome shotgun (WGS) entry which is preliminary data.</text>
</comment>
<name>A0ABP3JD27_9ACTN</name>
<keyword evidence="2" id="KW-1185">Reference proteome</keyword>
<reference evidence="2" key="1">
    <citation type="journal article" date="2019" name="Int. J. Syst. Evol. Microbiol.">
        <title>The Global Catalogue of Microorganisms (GCM) 10K type strain sequencing project: providing services to taxonomists for standard genome sequencing and annotation.</title>
        <authorList>
            <consortium name="The Broad Institute Genomics Platform"/>
            <consortium name="The Broad Institute Genome Sequencing Center for Infectious Disease"/>
            <person name="Wu L."/>
            <person name="Ma J."/>
        </authorList>
    </citation>
    <scope>NUCLEOTIDE SEQUENCE [LARGE SCALE GENOMIC DNA]</scope>
    <source>
        <strain evidence="2">JCM 4805</strain>
    </source>
</reference>
<organism evidence="1 2">
    <name type="scientific">Streptomyces olivaceiscleroticus</name>
    <dbReference type="NCBI Taxonomy" id="68245"/>
    <lineage>
        <taxon>Bacteria</taxon>
        <taxon>Bacillati</taxon>
        <taxon>Actinomycetota</taxon>
        <taxon>Actinomycetes</taxon>
        <taxon>Kitasatosporales</taxon>
        <taxon>Streptomycetaceae</taxon>
        <taxon>Streptomyces</taxon>
    </lineage>
</organism>
<dbReference type="Proteomes" id="UP001500909">
    <property type="component" value="Unassembled WGS sequence"/>
</dbReference>
<evidence type="ECO:0000313" key="1">
    <source>
        <dbReference type="EMBL" id="GAA0449835.1"/>
    </source>
</evidence>
<evidence type="ECO:0000313" key="2">
    <source>
        <dbReference type="Proteomes" id="UP001500909"/>
    </source>
</evidence>
<sequence length="189" mass="19826">MPENTAGAPAQNWNTALKYIAGRKAAEENLGFVAHVSATVRETKDAADVLPAVARTCVPFFATAISLDAGPTGGQAVVQAPDELNTIVQTLRELAVETGQPQLVISEHEKLAKKTDPRHLELLREGNGDSAVVLSLDYRGLSGGHLVLVRAEKHRRGAFSPSDLALASEVADRVGAFNALAGLTALAGQ</sequence>